<protein>
    <submittedName>
        <fullName evidence="1">Uncharacterized protein</fullName>
    </submittedName>
</protein>
<reference evidence="1 2" key="1">
    <citation type="journal article" date="2021" name="Hortic Res">
        <title>High-quality reference genome and annotation aids understanding of berry development for evergreen blueberry (Vaccinium darrowii).</title>
        <authorList>
            <person name="Yu J."/>
            <person name="Hulse-Kemp A.M."/>
            <person name="Babiker E."/>
            <person name="Staton M."/>
        </authorList>
    </citation>
    <scope>NUCLEOTIDE SEQUENCE [LARGE SCALE GENOMIC DNA]</scope>
    <source>
        <strain evidence="2">cv. NJ 8807/NJ 8810</strain>
        <tissue evidence="1">Young leaf</tissue>
    </source>
</reference>
<dbReference type="Proteomes" id="UP000828048">
    <property type="component" value="Chromosome 8"/>
</dbReference>
<gene>
    <name evidence="1" type="ORF">Vadar_028066</name>
</gene>
<evidence type="ECO:0000313" key="1">
    <source>
        <dbReference type="EMBL" id="KAH7852696.1"/>
    </source>
</evidence>
<keyword evidence="2" id="KW-1185">Reference proteome</keyword>
<dbReference type="EMBL" id="CM037158">
    <property type="protein sequence ID" value="KAH7852696.1"/>
    <property type="molecule type" value="Genomic_DNA"/>
</dbReference>
<proteinExistence type="predicted"/>
<organism evidence="1 2">
    <name type="scientific">Vaccinium darrowii</name>
    <dbReference type="NCBI Taxonomy" id="229202"/>
    <lineage>
        <taxon>Eukaryota</taxon>
        <taxon>Viridiplantae</taxon>
        <taxon>Streptophyta</taxon>
        <taxon>Embryophyta</taxon>
        <taxon>Tracheophyta</taxon>
        <taxon>Spermatophyta</taxon>
        <taxon>Magnoliopsida</taxon>
        <taxon>eudicotyledons</taxon>
        <taxon>Gunneridae</taxon>
        <taxon>Pentapetalae</taxon>
        <taxon>asterids</taxon>
        <taxon>Ericales</taxon>
        <taxon>Ericaceae</taxon>
        <taxon>Vaccinioideae</taxon>
        <taxon>Vaccinieae</taxon>
        <taxon>Vaccinium</taxon>
    </lineage>
</organism>
<sequence length="90" mass="9967">MFRDLWSEFHVLVLRHVVVADTIAANMRAGLAADGNNDFQMILSFVSSLPTGERISGAESAIMFGTSEIFFQRLPPFLIIRGEGMGDYTL</sequence>
<accession>A0ACB7YGJ9</accession>
<name>A0ACB7YGJ9_9ERIC</name>
<comment type="caution">
    <text evidence="1">The sequence shown here is derived from an EMBL/GenBank/DDBJ whole genome shotgun (WGS) entry which is preliminary data.</text>
</comment>
<evidence type="ECO:0000313" key="2">
    <source>
        <dbReference type="Proteomes" id="UP000828048"/>
    </source>
</evidence>